<dbReference type="AlphaFoldDB" id="A0A1I6MAU8"/>
<protein>
    <recommendedName>
        <fullName evidence="4">Zinc-finger</fullName>
    </recommendedName>
</protein>
<name>A0A1I6MAU8_9BACT</name>
<dbReference type="OrthoDB" id="123230at2"/>
<evidence type="ECO:0000313" key="3">
    <source>
        <dbReference type="Proteomes" id="UP000199024"/>
    </source>
</evidence>
<keyword evidence="3" id="KW-1185">Reference proteome</keyword>
<evidence type="ECO:0008006" key="4">
    <source>
        <dbReference type="Google" id="ProtNLM"/>
    </source>
</evidence>
<dbReference type="EMBL" id="FOZL01000001">
    <property type="protein sequence ID" value="SFS12839.1"/>
    <property type="molecule type" value="Genomic_DNA"/>
</dbReference>
<evidence type="ECO:0000313" key="2">
    <source>
        <dbReference type="EMBL" id="SFS12839.1"/>
    </source>
</evidence>
<reference evidence="2 3" key="1">
    <citation type="submission" date="2016-10" db="EMBL/GenBank/DDBJ databases">
        <authorList>
            <person name="de Groot N.N."/>
        </authorList>
    </citation>
    <scope>NUCLEOTIDE SEQUENCE [LARGE SCALE GENOMIC DNA]</scope>
    <source>
        <strain evidence="2 3">DSM 21001</strain>
    </source>
</reference>
<proteinExistence type="predicted"/>
<dbReference type="RefSeq" id="WP_089839168.1">
    <property type="nucleotide sequence ID" value="NZ_FOZL01000001.1"/>
</dbReference>
<gene>
    <name evidence="2" type="ORF">SAMN05421771_2193</name>
</gene>
<accession>A0A1I6MAU8</accession>
<dbReference type="Proteomes" id="UP000199024">
    <property type="component" value="Unassembled WGS sequence"/>
</dbReference>
<sequence>MTNATQHLTDEQFAECLSGEPPSRETQSHLAMCDACRGEVEIFYGAVGDFSEAALDWSKSQPSVSPRAVASRPSMAAPLRWALAAVLLLAVGVPAALHREHAETESAPGDSPAQIAQDNTLLQSVDVALADSDPSPFREYGIADTPQKNSKSRLESRNR</sequence>
<feature type="region of interest" description="Disordered" evidence="1">
    <location>
        <begin position="1"/>
        <end position="24"/>
    </location>
</feature>
<feature type="region of interest" description="Disordered" evidence="1">
    <location>
        <begin position="132"/>
        <end position="159"/>
    </location>
</feature>
<evidence type="ECO:0000256" key="1">
    <source>
        <dbReference type="SAM" id="MobiDB-lite"/>
    </source>
</evidence>
<organism evidence="2 3">
    <name type="scientific">Granulicella pectinivorans</name>
    <dbReference type="NCBI Taxonomy" id="474950"/>
    <lineage>
        <taxon>Bacteria</taxon>
        <taxon>Pseudomonadati</taxon>
        <taxon>Acidobacteriota</taxon>
        <taxon>Terriglobia</taxon>
        <taxon>Terriglobales</taxon>
        <taxon>Acidobacteriaceae</taxon>
        <taxon>Granulicella</taxon>
    </lineage>
</organism>
<dbReference type="STRING" id="474950.SAMN05421771_2193"/>